<sequence>MDERHPGFLDTAAFNMEVDPFIRRFLLEARAAQHPDDAYPIVVPQPLSFPDVVTAGWSEAGIILPHGLWRHYGGTAVIDENWAAMEQWMAEMAQASGRAADAAHYKALRAASGTALAAELLDGAGKAGNDS</sequence>
<dbReference type="Gene3D" id="1.50.10.10">
    <property type="match status" value="1"/>
</dbReference>
<dbReference type="PANTHER" id="PTHR33307:SF6">
    <property type="entry name" value="ALPHA-RHAMNOSIDASE (EUROFUNG)-RELATED"/>
    <property type="match status" value="1"/>
</dbReference>
<feature type="domain" description="Alpha-L-rhamnosidase six-hairpin glycosidase" evidence="1">
    <location>
        <begin position="8"/>
        <end position="90"/>
    </location>
</feature>
<dbReference type="InterPro" id="IPR016007">
    <property type="entry name" value="Alpha_rhamnosid"/>
</dbReference>
<dbReference type="GO" id="GO:0005975">
    <property type="term" value="P:carbohydrate metabolic process"/>
    <property type="evidence" value="ECO:0007669"/>
    <property type="project" value="InterPro"/>
</dbReference>
<reference evidence="2" key="1">
    <citation type="submission" date="2022-09" db="EMBL/GenBank/DDBJ databases">
        <title>Intensive care unit water sources are persistently colonized with multi-drug resistant bacteria and are the site of extensive horizontal gene transfer of antibiotic resistance genes.</title>
        <authorList>
            <person name="Diorio-Toth L."/>
        </authorList>
    </citation>
    <scope>NUCLEOTIDE SEQUENCE</scope>
    <source>
        <strain evidence="2">GD03659</strain>
    </source>
</reference>
<organism evidence="2 3">
    <name type="scientific">Sphingobium yanoikuyae</name>
    <name type="common">Sphingomonas yanoikuyae</name>
    <dbReference type="NCBI Taxonomy" id="13690"/>
    <lineage>
        <taxon>Bacteria</taxon>
        <taxon>Pseudomonadati</taxon>
        <taxon>Pseudomonadota</taxon>
        <taxon>Alphaproteobacteria</taxon>
        <taxon>Sphingomonadales</taxon>
        <taxon>Sphingomonadaceae</taxon>
        <taxon>Sphingobium</taxon>
    </lineage>
</organism>
<proteinExistence type="predicted"/>
<name>A0AA42WV47_SPHYA</name>
<dbReference type="Proteomes" id="UP001162318">
    <property type="component" value="Unassembled WGS sequence"/>
</dbReference>
<accession>A0AA42WV47</accession>
<dbReference type="EMBL" id="JAOCKX010000007">
    <property type="protein sequence ID" value="MDH2130956.1"/>
    <property type="molecule type" value="Genomic_DNA"/>
</dbReference>
<evidence type="ECO:0000259" key="1">
    <source>
        <dbReference type="Pfam" id="PF17389"/>
    </source>
</evidence>
<dbReference type="Pfam" id="PF17389">
    <property type="entry name" value="Bac_rhamnosid6H"/>
    <property type="match status" value="1"/>
</dbReference>
<dbReference type="InterPro" id="IPR012341">
    <property type="entry name" value="6hp_glycosidase-like_sf"/>
</dbReference>
<gene>
    <name evidence="2" type="ORF">N5J77_07445</name>
</gene>
<dbReference type="PANTHER" id="PTHR33307">
    <property type="entry name" value="ALPHA-RHAMNOSIDASE (EUROFUNG)"/>
    <property type="match status" value="1"/>
</dbReference>
<dbReference type="InterPro" id="IPR035396">
    <property type="entry name" value="Bac_rhamnosid6H"/>
</dbReference>
<dbReference type="AlphaFoldDB" id="A0AA42WV47"/>
<evidence type="ECO:0000313" key="3">
    <source>
        <dbReference type="Proteomes" id="UP001162318"/>
    </source>
</evidence>
<comment type="caution">
    <text evidence="2">The sequence shown here is derived from an EMBL/GenBank/DDBJ whole genome shotgun (WGS) entry which is preliminary data.</text>
</comment>
<evidence type="ECO:0000313" key="2">
    <source>
        <dbReference type="EMBL" id="MDH2130956.1"/>
    </source>
</evidence>
<protein>
    <recommendedName>
        <fullName evidence="1">Alpha-L-rhamnosidase six-hairpin glycosidase domain-containing protein</fullName>
    </recommendedName>
</protein>